<dbReference type="InterPro" id="IPR046288">
    <property type="entry name" value="DUF6325"/>
</dbReference>
<accession>A0A3N4RXW3</accession>
<sequence length="142" mass="14656">MGPAELLVLTFPEATISAEAATALVRLRDAAGVRVIDSLAVLRDAEGEATYGELTDFEHLRGVAGLDAEELPLIGPEDAQEVAELLEPGSAALIVLIEHLWAAEAAAALRAVGGRIASGVRIPPENIEEAVRAAEARGAAGE</sequence>
<protein>
    <recommendedName>
        <fullName evidence="3">DUF1269 domain-containing protein</fullName>
    </recommendedName>
</protein>
<comment type="caution">
    <text evidence="1">The sequence shown here is derived from an EMBL/GenBank/DDBJ whole genome shotgun (WGS) entry which is preliminary data.</text>
</comment>
<dbReference type="Proteomes" id="UP000266906">
    <property type="component" value="Unassembled WGS sequence"/>
</dbReference>
<dbReference type="EMBL" id="RKQG01000001">
    <property type="protein sequence ID" value="RPE35585.1"/>
    <property type="molecule type" value="Genomic_DNA"/>
</dbReference>
<dbReference type="Pfam" id="PF19850">
    <property type="entry name" value="DUF6325"/>
    <property type="match status" value="1"/>
</dbReference>
<gene>
    <name evidence="1" type="ORF">EDD38_3936</name>
</gene>
<proteinExistence type="predicted"/>
<evidence type="ECO:0000313" key="1">
    <source>
        <dbReference type="EMBL" id="RPE35585.1"/>
    </source>
</evidence>
<reference evidence="1 2" key="1">
    <citation type="submission" date="2018-11" db="EMBL/GenBank/DDBJ databases">
        <title>Sequencing the genomes of 1000 actinobacteria strains.</title>
        <authorList>
            <person name="Klenk H.-P."/>
        </authorList>
    </citation>
    <scope>NUCLEOTIDE SEQUENCE [LARGE SCALE GENOMIC DNA]</scope>
    <source>
        <strain evidence="1 2">DSM 44781</strain>
    </source>
</reference>
<dbReference type="AlphaFoldDB" id="A0A3N4RXW3"/>
<organism evidence="1 2">
    <name type="scientific">Kitasatospora cineracea</name>
    <dbReference type="NCBI Taxonomy" id="88074"/>
    <lineage>
        <taxon>Bacteria</taxon>
        <taxon>Bacillati</taxon>
        <taxon>Actinomycetota</taxon>
        <taxon>Actinomycetes</taxon>
        <taxon>Kitasatosporales</taxon>
        <taxon>Streptomycetaceae</taxon>
        <taxon>Kitasatospora</taxon>
    </lineage>
</organism>
<evidence type="ECO:0000313" key="2">
    <source>
        <dbReference type="Proteomes" id="UP000266906"/>
    </source>
</evidence>
<evidence type="ECO:0008006" key="3">
    <source>
        <dbReference type="Google" id="ProtNLM"/>
    </source>
</evidence>
<name>A0A3N4RXW3_9ACTN</name>
<dbReference type="RefSeq" id="WP_123818981.1">
    <property type="nucleotide sequence ID" value="NZ_RKQG01000001.1"/>
</dbReference>
<keyword evidence="2" id="KW-1185">Reference proteome</keyword>